<proteinExistence type="inferred from homology"/>
<name>A0A2T0YQU1_9MICC</name>
<reference evidence="13 14" key="1">
    <citation type="submission" date="2018-03" db="EMBL/GenBank/DDBJ databases">
        <title>Comparative analysis of microorganisms from saline springs in Andes Mountain Range, Colombia.</title>
        <authorList>
            <person name="Rubin E."/>
        </authorList>
    </citation>
    <scope>NUCLEOTIDE SEQUENCE [LARGE SCALE GENOMIC DNA]</scope>
    <source>
        <strain evidence="13 14">CG 35</strain>
    </source>
</reference>
<evidence type="ECO:0000256" key="4">
    <source>
        <dbReference type="ARBA" id="ARBA00022448"/>
    </source>
</evidence>
<dbReference type="PANTHER" id="PTHR42922">
    <property type="entry name" value="PHOSPHATE TRANSPORT SYSTEM PERMEASE PROTEIN PSTA"/>
    <property type="match status" value="1"/>
</dbReference>
<evidence type="ECO:0000256" key="2">
    <source>
        <dbReference type="ARBA" id="ARBA00004651"/>
    </source>
</evidence>
<dbReference type="Proteomes" id="UP000238217">
    <property type="component" value="Unassembled WGS sequence"/>
</dbReference>
<evidence type="ECO:0000256" key="8">
    <source>
        <dbReference type="ARBA" id="ARBA00022989"/>
    </source>
</evidence>
<dbReference type="OrthoDB" id="9775069at2"/>
<keyword evidence="8 10" id="KW-1133">Transmembrane helix</keyword>
<dbReference type="AlphaFoldDB" id="A0A2T0YQU1"/>
<sequence>MTQTPTPTPTAASAQGGPPSLGDGSSNGLVRRSSLTQNTLPSWLWIALLGGSIVLGAALSALLGFNLASFFIFTAAIYILSSYIVTRTRVNRRRATDGLWTNLVYLAFLIALMPLVSVIWSVASVGIPGLLAPGFMASDMQGITGLVDQASQTEGAPVLGGIAHALIGSLLITLAATAISVPIGLLTSIYLVEYARGGLLSRAITFFVDVMTGIPSIVAGLFAGAAMAWFLSVFSGVTGLLTTQRSTLGITAAIALSVLMVPVVVRTTEEMLRVVPNELREASYALGVRKWRTILKVVLPTAISGIASGVTLAIARVIGETAPILVTAGFVVNTNWNLFQGWMTALPVYIFRQFQNPTSPNFSDPSEQRAWAAALVLILIVMGLNLFARLIATLFAPKQTGR</sequence>
<feature type="transmembrane region" description="Helical" evidence="10">
    <location>
        <begin position="370"/>
        <end position="396"/>
    </location>
</feature>
<comment type="caution">
    <text evidence="13">The sequence shown here is derived from an EMBL/GenBank/DDBJ whole genome shotgun (WGS) entry which is preliminary data.</text>
</comment>
<evidence type="ECO:0000256" key="11">
    <source>
        <dbReference type="SAM" id="MobiDB-lite"/>
    </source>
</evidence>
<evidence type="ECO:0000256" key="3">
    <source>
        <dbReference type="ARBA" id="ARBA00007069"/>
    </source>
</evidence>
<accession>A0A2T0YQU1</accession>
<comment type="similarity">
    <text evidence="3 10">Belongs to the binding-protein-dependent transport system permease family. CysTW subfamily.</text>
</comment>
<dbReference type="GO" id="GO:0035435">
    <property type="term" value="P:phosphate ion transmembrane transport"/>
    <property type="evidence" value="ECO:0007669"/>
    <property type="project" value="InterPro"/>
</dbReference>
<keyword evidence="14" id="KW-1185">Reference proteome</keyword>
<feature type="domain" description="ABC transmembrane type-1" evidence="12">
    <location>
        <begin position="166"/>
        <end position="388"/>
    </location>
</feature>
<dbReference type="PROSITE" id="PS50928">
    <property type="entry name" value="ABC_TM1"/>
    <property type="match status" value="1"/>
</dbReference>
<evidence type="ECO:0000256" key="9">
    <source>
        <dbReference type="ARBA" id="ARBA00023136"/>
    </source>
</evidence>
<dbReference type="GO" id="GO:0005315">
    <property type="term" value="F:phosphate transmembrane transporter activity"/>
    <property type="evidence" value="ECO:0007669"/>
    <property type="project" value="InterPro"/>
</dbReference>
<dbReference type="SUPFAM" id="SSF161098">
    <property type="entry name" value="MetI-like"/>
    <property type="match status" value="1"/>
</dbReference>
<feature type="transmembrane region" description="Helical" evidence="10">
    <location>
        <begin position="162"/>
        <end position="192"/>
    </location>
</feature>
<gene>
    <name evidence="13" type="ORF">BCL67_104131</name>
</gene>
<feature type="region of interest" description="Disordered" evidence="11">
    <location>
        <begin position="1"/>
        <end position="20"/>
    </location>
</feature>
<keyword evidence="5 10" id="KW-1003">Cell membrane</keyword>
<organism evidence="13 14">
    <name type="scientific">Nesterenkonia sandarakina</name>
    <dbReference type="NCBI Taxonomy" id="272918"/>
    <lineage>
        <taxon>Bacteria</taxon>
        <taxon>Bacillati</taxon>
        <taxon>Actinomycetota</taxon>
        <taxon>Actinomycetes</taxon>
        <taxon>Micrococcales</taxon>
        <taxon>Micrococcaceae</taxon>
        <taxon>Nesterenkonia</taxon>
    </lineage>
</organism>
<evidence type="ECO:0000313" key="13">
    <source>
        <dbReference type="EMBL" id="PRZ17782.1"/>
    </source>
</evidence>
<feature type="transmembrane region" description="Helical" evidence="10">
    <location>
        <begin position="246"/>
        <end position="265"/>
    </location>
</feature>
<keyword evidence="6" id="KW-0592">Phosphate transport</keyword>
<feature type="transmembrane region" description="Helical" evidence="10">
    <location>
        <begin position="42"/>
        <end position="61"/>
    </location>
</feature>
<evidence type="ECO:0000256" key="1">
    <source>
        <dbReference type="ARBA" id="ARBA00003510"/>
    </source>
</evidence>
<dbReference type="EMBL" id="PVTY01000004">
    <property type="protein sequence ID" value="PRZ17782.1"/>
    <property type="molecule type" value="Genomic_DNA"/>
</dbReference>
<protein>
    <recommendedName>
        <fullName evidence="10">Phosphate transport system permease protein PstA</fullName>
    </recommendedName>
</protein>
<feature type="transmembrane region" description="Helical" evidence="10">
    <location>
        <begin position="67"/>
        <end position="86"/>
    </location>
</feature>
<dbReference type="PANTHER" id="PTHR42922:SF1">
    <property type="entry name" value="PHOSPHATE TRANSPORT SYSTEM PERMEASE PROTEIN PSTA"/>
    <property type="match status" value="1"/>
</dbReference>
<dbReference type="Pfam" id="PF00528">
    <property type="entry name" value="BPD_transp_1"/>
    <property type="match status" value="1"/>
</dbReference>
<evidence type="ECO:0000256" key="7">
    <source>
        <dbReference type="ARBA" id="ARBA00022692"/>
    </source>
</evidence>
<dbReference type="InterPro" id="IPR005672">
    <property type="entry name" value="Phosphate_PstA"/>
</dbReference>
<evidence type="ECO:0000259" key="12">
    <source>
        <dbReference type="PROSITE" id="PS50928"/>
    </source>
</evidence>
<dbReference type="Gene3D" id="1.10.3720.10">
    <property type="entry name" value="MetI-like"/>
    <property type="match status" value="1"/>
</dbReference>
<feature type="transmembrane region" description="Helical" evidence="10">
    <location>
        <begin position="204"/>
        <end position="234"/>
    </location>
</feature>
<dbReference type="CDD" id="cd06261">
    <property type="entry name" value="TM_PBP2"/>
    <property type="match status" value="1"/>
</dbReference>
<keyword evidence="9 10" id="KW-0472">Membrane</keyword>
<feature type="transmembrane region" description="Helical" evidence="10">
    <location>
        <begin position="98"/>
        <end position="123"/>
    </location>
</feature>
<evidence type="ECO:0000256" key="6">
    <source>
        <dbReference type="ARBA" id="ARBA00022592"/>
    </source>
</evidence>
<evidence type="ECO:0000256" key="5">
    <source>
        <dbReference type="ARBA" id="ARBA00022475"/>
    </source>
</evidence>
<keyword evidence="4" id="KW-0813">Transport</keyword>
<keyword evidence="7 10" id="KW-0812">Transmembrane</keyword>
<evidence type="ECO:0000256" key="10">
    <source>
        <dbReference type="RuleBase" id="RU363043"/>
    </source>
</evidence>
<dbReference type="InterPro" id="IPR035906">
    <property type="entry name" value="MetI-like_sf"/>
</dbReference>
<dbReference type="NCBIfam" id="TIGR00974">
    <property type="entry name" value="3a0107s02c"/>
    <property type="match status" value="1"/>
</dbReference>
<dbReference type="InterPro" id="IPR051408">
    <property type="entry name" value="Phosphate_transprt_permease"/>
</dbReference>
<feature type="transmembrane region" description="Helical" evidence="10">
    <location>
        <begin position="297"/>
        <end position="318"/>
    </location>
</feature>
<dbReference type="InterPro" id="IPR000515">
    <property type="entry name" value="MetI-like"/>
</dbReference>
<dbReference type="GO" id="GO:0005886">
    <property type="term" value="C:plasma membrane"/>
    <property type="evidence" value="ECO:0007669"/>
    <property type="project" value="UniProtKB-SubCell"/>
</dbReference>
<comment type="subcellular location">
    <subcellularLocation>
        <location evidence="2 10">Cell membrane</location>
        <topology evidence="2 10">Multi-pass membrane protein</topology>
    </subcellularLocation>
</comment>
<comment type="function">
    <text evidence="1">Part of the binding-protein-dependent transport system for phosphate; probably responsible for the translocation of the substrate across the membrane.</text>
</comment>
<dbReference type="RefSeq" id="WP_106122252.1">
    <property type="nucleotide sequence ID" value="NZ_PVTY01000004.1"/>
</dbReference>
<evidence type="ECO:0000313" key="14">
    <source>
        <dbReference type="Proteomes" id="UP000238217"/>
    </source>
</evidence>